<accession>A0A3S4SM41</accession>
<dbReference type="RefSeq" id="WP_126381959.1">
    <property type="nucleotide sequence ID" value="NZ_LR134350.1"/>
</dbReference>
<dbReference type="PROSITE" id="PS50893">
    <property type="entry name" value="ABC_TRANSPORTER_2"/>
    <property type="match status" value="1"/>
</dbReference>
<protein>
    <submittedName>
        <fullName evidence="7">Daunorubicin/doxorubicin resistance ATP-binding protein DrrA</fullName>
        <ecNumber evidence="7">3.6.3.-</ecNumber>
    </submittedName>
</protein>
<dbReference type="AlphaFoldDB" id="A0A3S4SM41"/>
<dbReference type="OrthoDB" id="9804819at2"/>
<dbReference type="GO" id="GO:0005524">
    <property type="term" value="F:ATP binding"/>
    <property type="evidence" value="ECO:0007669"/>
    <property type="project" value="UniProtKB-KW"/>
</dbReference>
<evidence type="ECO:0000256" key="3">
    <source>
        <dbReference type="ARBA" id="ARBA00022741"/>
    </source>
</evidence>
<dbReference type="InterPro" id="IPR017871">
    <property type="entry name" value="ABC_transporter-like_CS"/>
</dbReference>
<dbReference type="GO" id="GO:0016887">
    <property type="term" value="F:ATP hydrolysis activity"/>
    <property type="evidence" value="ECO:0007669"/>
    <property type="project" value="InterPro"/>
</dbReference>
<evidence type="ECO:0000313" key="8">
    <source>
        <dbReference type="Proteomes" id="UP000266895"/>
    </source>
</evidence>
<dbReference type="Pfam" id="PF00005">
    <property type="entry name" value="ABC_tran"/>
    <property type="match status" value="1"/>
</dbReference>
<dbReference type="CDD" id="cd03230">
    <property type="entry name" value="ABC_DR_subfamily_A"/>
    <property type="match status" value="1"/>
</dbReference>
<keyword evidence="5" id="KW-0046">Antibiotic resistance</keyword>
<keyword evidence="2" id="KW-0813">Transport</keyword>
<dbReference type="Gene3D" id="3.40.50.300">
    <property type="entry name" value="P-loop containing nucleotide triphosphate hydrolases"/>
    <property type="match status" value="1"/>
</dbReference>
<evidence type="ECO:0000259" key="6">
    <source>
        <dbReference type="PROSITE" id="PS50893"/>
    </source>
</evidence>
<dbReference type="InterPro" id="IPR050763">
    <property type="entry name" value="ABC_transporter_ATP-binding"/>
</dbReference>
<keyword evidence="3" id="KW-0547">Nucleotide-binding</keyword>
<dbReference type="SUPFAM" id="SSF52540">
    <property type="entry name" value="P-loop containing nucleoside triphosphate hydrolases"/>
    <property type="match status" value="1"/>
</dbReference>
<sequence>MSTAALTSRRPAPADAAGPAVEIQGLHKHFGAVRAVDGLDLTVSRGEVLAFLGPNGAGKSTALDVVLGFTAPTAGSVTVLGSSPAQAVATDRVGAVLQTGGLIEAYTVRQTLEVVASLQAREPDVADVVAQTDLAGLLGRRVSRLSGGERQRVRLALALLPDPELLVLDEPTTGLDVTARTAFWETMRAQTSQAGRTIVFATHYLQEAADFADRIVIINNGRLLADGSIDELRAGQRATTVTATWPGLTGREEVLTALGPCADSLVGLVVHGEHVELRTTASDDLARLLLTSTPAVHLGIEAPDLDEIFSELVGSDAGSGTEHAS</sequence>
<evidence type="ECO:0000256" key="5">
    <source>
        <dbReference type="ARBA" id="ARBA00023251"/>
    </source>
</evidence>
<dbReference type="KEGG" id="ahw:NCTC11636_00798"/>
<dbReference type="InterPro" id="IPR003439">
    <property type="entry name" value="ABC_transporter-like_ATP-bd"/>
</dbReference>
<organism evidence="7 8">
    <name type="scientific">Actinomyces howellii</name>
    <dbReference type="NCBI Taxonomy" id="52771"/>
    <lineage>
        <taxon>Bacteria</taxon>
        <taxon>Bacillati</taxon>
        <taxon>Actinomycetota</taxon>
        <taxon>Actinomycetes</taxon>
        <taxon>Actinomycetales</taxon>
        <taxon>Actinomycetaceae</taxon>
        <taxon>Actinomyces</taxon>
    </lineage>
</organism>
<evidence type="ECO:0000313" key="7">
    <source>
        <dbReference type="EMBL" id="VEG26958.1"/>
    </source>
</evidence>
<comment type="subcellular location">
    <subcellularLocation>
        <location evidence="1">Cell membrane</location>
        <topology evidence="1">Peripheral membrane protein</topology>
    </subcellularLocation>
</comment>
<dbReference type="EMBL" id="LR134350">
    <property type="protein sequence ID" value="VEG26958.1"/>
    <property type="molecule type" value="Genomic_DNA"/>
</dbReference>
<dbReference type="SMART" id="SM00382">
    <property type="entry name" value="AAA"/>
    <property type="match status" value="1"/>
</dbReference>
<reference evidence="7 8" key="1">
    <citation type="submission" date="2018-12" db="EMBL/GenBank/DDBJ databases">
        <authorList>
            <consortium name="Pathogen Informatics"/>
        </authorList>
    </citation>
    <scope>NUCLEOTIDE SEQUENCE [LARGE SCALE GENOMIC DNA]</scope>
    <source>
        <strain evidence="7 8">NCTC11636</strain>
    </source>
</reference>
<gene>
    <name evidence="7" type="primary">drrA_4</name>
    <name evidence="7" type="ORF">NCTC11636_00798</name>
</gene>
<dbReference type="EC" id="3.6.3.-" evidence="7"/>
<keyword evidence="4 7" id="KW-0067">ATP-binding</keyword>
<evidence type="ECO:0000256" key="2">
    <source>
        <dbReference type="ARBA" id="ARBA00022448"/>
    </source>
</evidence>
<evidence type="ECO:0000256" key="1">
    <source>
        <dbReference type="ARBA" id="ARBA00004202"/>
    </source>
</evidence>
<dbReference type="PROSITE" id="PS00211">
    <property type="entry name" value="ABC_TRANSPORTER_1"/>
    <property type="match status" value="1"/>
</dbReference>
<keyword evidence="7" id="KW-0378">Hydrolase</keyword>
<dbReference type="InterPro" id="IPR027417">
    <property type="entry name" value="P-loop_NTPase"/>
</dbReference>
<feature type="domain" description="ABC transporter" evidence="6">
    <location>
        <begin position="21"/>
        <end position="245"/>
    </location>
</feature>
<dbReference type="PANTHER" id="PTHR42711:SF17">
    <property type="entry name" value="ABC TRANSPORTER ATP-BINDING PROTEIN"/>
    <property type="match status" value="1"/>
</dbReference>
<dbReference type="PANTHER" id="PTHR42711">
    <property type="entry name" value="ABC TRANSPORTER ATP-BINDING PROTEIN"/>
    <property type="match status" value="1"/>
</dbReference>
<proteinExistence type="predicted"/>
<name>A0A3S4SM41_9ACTO</name>
<keyword evidence="8" id="KW-1185">Reference proteome</keyword>
<dbReference type="GO" id="GO:0005886">
    <property type="term" value="C:plasma membrane"/>
    <property type="evidence" value="ECO:0007669"/>
    <property type="project" value="UniProtKB-SubCell"/>
</dbReference>
<dbReference type="InterPro" id="IPR003593">
    <property type="entry name" value="AAA+_ATPase"/>
</dbReference>
<dbReference type="GO" id="GO:0046677">
    <property type="term" value="P:response to antibiotic"/>
    <property type="evidence" value="ECO:0007669"/>
    <property type="project" value="UniProtKB-KW"/>
</dbReference>
<dbReference type="Proteomes" id="UP000266895">
    <property type="component" value="Chromosome"/>
</dbReference>
<evidence type="ECO:0000256" key="4">
    <source>
        <dbReference type="ARBA" id="ARBA00022840"/>
    </source>
</evidence>